<dbReference type="Pfam" id="PF03551">
    <property type="entry name" value="PadR"/>
    <property type="match status" value="1"/>
</dbReference>
<dbReference type="PANTHER" id="PTHR33169">
    <property type="entry name" value="PADR-FAMILY TRANSCRIPTIONAL REGULATOR"/>
    <property type="match status" value="1"/>
</dbReference>
<sequence length="105" mass="11676">MDPKAKKYIPLTEGTYYILLSLVTPLHGYGIMQHVTELTNGEVKIGPGTLYGTITKLMNEKLITEVASGSDRKKCYMLTPLGKDVLLLEVRRLERAVEHASSIRG</sequence>
<dbReference type="InterPro" id="IPR036388">
    <property type="entry name" value="WH-like_DNA-bd_sf"/>
</dbReference>
<dbReference type="InterPro" id="IPR052509">
    <property type="entry name" value="Metal_resp_DNA-bind_regulator"/>
</dbReference>
<accession>A0A917ESB1</accession>
<proteinExistence type="predicted"/>
<name>A0A917ESB1_9BACI</name>
<protein>
    <submittedName>
        <fullName evidence="2">PadR family transcriptional regulator</fullName>
    </submittedName>
</protein>
<reference evidence="2" key="1">
    <citation type="journal article" date="2014" name="Int. J. Syst. Evol. Microbiol.">
        <title>Complete genome sequence of Corynebacterium casei LMG S-19264T (=DSM 44701T), isolated from a smear-ripened cheese.</title>
        <authorList>
            <consortium name="US DOE Joint Genome Institute (JGI-PGF)"/>
            <person name="Walter F."/>
            <person name="Albersmeier A."/>
            <person name="Kalinowski J."/>
            <person name="Ruckert C."/>
        </authorList>
    </citation>
    <scope>NUCLEOTIDE SEQUENCE</scope>
    <source>
        <strain evidence="2">CGMCC 1.12698</strain>
    </source>
</reference>
<dbReference type="SUPFAM" id="SSF46785">
    <property type="entry name" value="Winged helix' DNA-binding domain"/>
    <property type="match status" value="1"/>
</dbReference>
<dbReference type="RefSeq" id="WP_188388834.1">
    <property type="nucleotide sequence ID" value="NZ_BMFK01000002.1"/>
</dbReference>
<feature type="domain" description="Transcription regulator PadR N-terminal" evidence="1">
    <location>
        <begin position="24"/>
        <end position="86"/>
    </location>
</feature>
<comment type="caution">
    <text evidence="2">The sequence shown here is derived from an EMBL/GenBank/DDBJ whole genome shotgun (WGS) entry which is preliminary data.</text>
</comment>
<gene>
    <name evidence="2" type="ORF">GCM10007140_25070</name>
</gene>
<keyword evidence="3" id="KW-1185">Reference proteome</keyword>
<reference evidence="2" key="2">
    <citation type="submission" date="2020-09" db="EMBL/GenBank/DDBJ databases">
        <authorList>
            <person name="Sun Q."/>
            <person name="Zhou Y."/>
        </authorList>
    </citation>
    <scope>NUCLEOTIDE SEQUENCE</scope>
    <source>
        <strain evidence="2">CGMCC 1.12698</strain>
    </source>
</reference>
<dbReference type="InterPro" id="IPR005149">
    <property type="entry name" value="Tscrpt_reg_PadR_N"/>
</dbReference>
<dbReference type="EMBL" id="BMFK01000002">
    <property type="protein sequence ID" value="GGE74155.1"/>
    <property type="molecule type" value="Genomic_DNA"/>
</dbReference>
<dbReference type="Gene3D" id="1.10.10.10">
    <property type="entry name" value="Winged helix-like DNA-binding domain superfamily/Winged helix DNA-binding domain"/>
    <property type="match status" value="1"/>
</dbReference>
<evidence type="ECO:0000313" key="3">
    <source>
        <dbReference type="Proteomes" id="UP000605259"/>
    </source>
</evidence>
<organism evidence="2 3">
    <name type="scientific">Priestia taiwanensis</name>
    <dbReference type="NCBI Taxonomy" id="1347902"/>
    <lineage>
        <taxon>Bacteria</taxon>
        <taxon>Bacillati</taxon>
        <taxon>Bacillota</taxon>
        <taxon>Bacilli</taxon>
        <taxon>Bacillales</taxon>
        <taxon>Bacillaceae</taxon>
        <taxon>Priestia</taxon>
    </lineage>
</organism>
<evidence type="ECO:0000313" key="2">
    <source>
        <dbReference type="EMBL" id="GGE74155.1"/>
    </source>
</evidence>
<dbReference type="InterPro" id="IPR036390">
    <property type="entry name" value="WH_DNA-bd_sf"/>
</dbReference>
<dbReference type="Proteomes" id="UP000605259">
    <property type="component" value="Unassembled WGS sequence"/>
</dbReference>
<dbReference type="PANTHER" id="PTHR33169:SF13">
    <property type="entry name" value="PADR-FAMILY TRANSCRIPTIONAL REGULATOR"/>
    <property type="match status" value="1"/>
</dbReference>
<dbReference type="AlphaFoldDB" id="A0A917ESB1"/>
<evidence type="ECO:0000259" key="1">
    <source>
        <dbReference type="Pfam" id="PF03551"/>
    </source>
</evidence>